<name>A0A846X4Z1_9ACTN</name>
<dbReference type="SUPFAM" id="SSF54373">
    <property type="entry name" value="FAD-linked reductases, C-terminal domain"/>
    <property type="match status" value="1"/>
</dbReference>
<dbReference type="PANTHER" id="PTHR13789">
    <property type="entry name" value="MONOOXYGENASE"/>
    <property type="match status" value="1"/>
</dbReference>
<dbReference type="PRINTS" id="PR00420">
    <property type="entry name" value="RNGMNOXGNASE"/>
</dbReference>
<proteinExistence type="predicted"/>
<feature type="domain" description="FAD-binding" evidence="6">
    <location>
        <begin position="7"/>
        <end position="348"/>
    </location>
</feature>
<evidence type="ECO:0000256" key="1">
    <source>
        <dbReference type="ARBA" id="ARBA00001974"/>
    </source>
</evidence>
<dbReference type="AlphaFoldDB" id="A0A846X4Z1"/>
<dbReference type="NCBIfam" id="NF006021">
    <property type="entry name" value="PRK08163.1"/>
    <property type="match status" value="1"/>
</dbReference>
<evidence type="ECO:0000256" key="4">
    <source>
        <dbReference type="ARBA" id="ARBA00023002"/>
    </source>
</evidence>
<keyword evidence="2" id="KW-0285">Flavoprotein</keyword>
<dbReference type="InterPro" id="IPR050493">
    <property type="entry name" value="FAD-dep_Monooxygenase_BioMet"/>
</dbReference>
<dbReference type="RefSeq" id="WP_168546578.1">
    <property type="nucleotide sequence ID" value="NZ_BAAAKS010000050.1"/>
</dbReference>
<keyword evidence="3" id="KW-0274">FAD</keyword>
<dbReference type="SUPFAM" id="SSF51905">
    <property type="entry name" value="FAD/NAD(P)-binding domain"/>
    <property type="match status" value="1"/>
</dbReference>
<evidence type="ECO:0000313" key="8">
    <source>
        <dbReference type="Proteomes" id="UP000582646"/>
    </source>
</evidence>
<dbReference type="PANTHER" id="PTHR13789:SF318">
    <property type="entry name" value="GERANYLGERANYL DIPHOSPHATE REDUCTASE"/>
    <property type="match status" value="1"/>
</dbReference>
<evidence type="ECO:0000256" key="3">
    <source>
        <dbReference type="ARBA" id="ARBA00022827"/>
    </source>
</evidence>
<evidence type="ECO:0000256" key="2">
    <source>
        <dbReference type="ARBA" id="ARBA00022630"/>
    </source>
</evidence>
<dbReference type="Gene3D" id="3.50.50.60">
    <property type="entry name" value="FAD/NAD(P)-binding domain"/>
    <property type="match status" value="1"/>
</dbReference>
<protein>
    <submittedName>
        <fullName evidence="7">3-hydroxybenzoate 6-monooxygenase</fullName>
        <ecNumber evidence="7">1.14.13.24</ecNumber>
    </submittedName>
</protein>
<keyword evidence="4 7" id="KW-0560">Oxidoreductase</keyword>
<comment type="caution">
    <text evidence="7">The sequence shown here is derived from an EMBL/GenBank/DDBJ whole genome shotgun (WGS) entry which is preliminary data.</text>
</comment>
<organism evidence="7 8">
    <name type="scientific">Tsukamurella spumae</name>
    <dbReference type="NCBI Taxonomy" id="44753"/>
    <lineage>
        <taxon>Bacteria</taxon>
        <taxon>Bacillati</taxon>
        <taxon>Actinomycetota</taxon>
        <taxon>Actinomycetes</taxon>
        <taxon>Mycobacteriales</taxon>
        <taxon>Tsukamurellaceae</taxon>
        <taxon>Tsukamurella</taxon>
    </lineage>
</organism>
<dbReference type="EMBL" id="JAAXOQ010000019">
    <property type="protein sequence ID" value="NKY19586.1"/>
    <property type="molecule type" value="Genomic_DNA"/>
</dbReference>
<comment type="cofactor">
    <cofactor evidence="1">
        <name>FAD</name>
        <dbReference type="ChEBI" id="CHEBI:57692"/>
    </cofactor>
</comment>
<evidence type="ECO:0000256" key="5">
    <source>
        <dbReference type="ARBA" id="ARBA00023033"/>
    </source>
</evidence>
<dbReference type="GO" id="GO:0018669">
    <property type="term" value="F:3-hydroxybenzoate 6-monooxygenase activity"/>
    <property type="evidence" value="ECO:0007669"/>
    <property type="project" value="UniProtKB-EC"/>
</dbReference>
<dbReference type="Proteomes" id="UP000582646">
    <property type="component" value="Unassembled WGS sequence"/>
</dbReference>
<dbReference type="GO" id="GO:0071949">
    <property type="term" value="F:FAD binding"/>
    <property type="evidence" value="ECO:0007669"/>
    <property type="project" value="InterPro"/>
</dbReference>
<accession>A0A846X4Z1</accession>
<evidence type="ECO:0000259" key="6">
    <source>
        <dbReference type="Pfam" id="PF01494"/>
    </source>
</evidence>
<sequence>MSTTDKPVLIVGGGIGGMATALALANTGRASHLMDKVAEFGEVGAGLQVGPNVMRMFDRLGVLDRIDEIAYYPENLILRDALDSSEVTRMPLDKAFRDQFGYPYATIHRADMHKVLTDACRDSDLVQLENNCKIVDFEQDPGGVRVHTEDGRVIEGSALVGADGVWSTVRTQLLDDGEPRITGHVAYRAVLPMDEVPEHLRSNSVVLYGGPDLHLAHYPMRKNGELFNMGAIFHSQKFTAGADVFGDTEEMHKHFEGVSPEVEQLLGKIEEWRMWVQRDREPVERWTEGRVTLLGDSAHATLQYLAQGAGMAIEDAWTLADRLQETADVPTALREYEDRRIVRTARVTLFSRLYGEIYHAKGVARAVRAQMLQGWPPEAARQSFAWIYNGI</sequence>
<keyword evidence="8" id="KW-1185">Reference proteome</keyword>
<dbReference type="InterPro" id="IPR002938">
    <property type="entry name" value="FAD-bd"/>
</dbReference>
<gene>
    <name evidence="7" type="ORF">HF999_14560</name>
</gene>
<dbReference type="EC" id="1.14.13.24" evidence="7"/>
<dbReference type="Pfam" id="PF01494">
    <property type="entry name" value="FAD_binding_3"/>
    <property type="match status" value="1"/>
</dbReference>
<evidence type="ECO:0000313" key="7">
    <source>
        <dbReference type="EMBL" id="NKY19586.1"/>
    </source>
</evidence>
<dbReference type="InterPro" id="IPR036188">
    <property type="entry name" value="FAD/NAD-bd_sf"/>
</dbReference>
<reference evidence="7 8" key="1">
    <citation type="submission" date="2020-04" db="EMBL/GenBank/DDBJ databases">
        <title>MicrobeNet Type strains.</title>
        <authorList>
            <person name="Nicholson A.C."/>
        </authorList>
    </citation>
    <scope>NUCLEOTIDE SEQUENCE [LARGE SCALE GENOMIC DNA]</scope>
    <source>
        <strain evidence="7 8">DSM 44113</strain>
    </source>
</reference>
<keyword evidence="5 7" id="KW-0503">Monooxygenase</keyword>